<dbReference type="KEGG" id="vg:55608173"/>
<evidence type="ECO:0000313" key="3">
    <source>
        <dbReference type="Proteomes" id="UP000246238"/>
    </source>
</evidence>
<dbReference type="RefSeq" id="YP_009837969.1">
    <property type="nucleotide sequence ID" value="NC_048705.1"/>
</dbReference>
<name>A0A2S1PCY8_9CAUD</name>
<dbReference type="EMBL" id="MH077585">
    <property type="protein sequence ID" value="AWH14415.1"/>
    <property type="molecule type" value="Genomic_DNA"/>
</dbReference>
<feature type="region of interest" description="Disordered" evidence="1">
    <location>
        <begin position="1"/>
        <end position="21"/>
    </location>
</feature>
<feature type="compositionally biased region" description="Basic and acidic residues" evidence="1">
    <location>
        <begin position="1"/>
        <end position="10"/>
    </location>
</feature>
<accession>A0A2S1PCY8</accession>
<evidence type="ECO:0000313" key="2">
    <source>
        <dbReference type="EMBL" id="AWH14415.1"/>
    </source>
</evidence>
<organism evidence="2 3">
    <name type="scientific">Mycobacterium phage TChen</name>
    <dbReference type="NCBI Taxonomy" id="2163598"/>
    <lineage>
        <taxon>Viruses</taxon>
        <taxon>Duplodnaviria</taxon>
        <taxon>Heunggongvirae</taxon>
        <taxon>Uroviricota</taxon>
        <taxon>Caudoviricetes</taxon>
        <taxon>Gracegardnervirinae</taxon>
        <taxon>Thetabobvirus</taxon>
        <taxon>Thetabobvirus tchen</taxon>
        <taxon>Mycobacterium virus TChen</taxon>
    </lineage>
</organism>
<dbReference type="GeneID" id="55608173"/>
<sequence length="313" mass="35661">MSDSPHRPENSGKSAAEQADQYSSVFAPRKLVLDDGTELVIPPHPNLRMLDDDALAALEALNFELESYDREPDIFIPEQKIKDKDGNEIVLPSETKPGPLKTNPYRKTDKDGNVKIMNPPYEVQVAKIALGEEDYAKLRAGTINGRKGSAADVWRAWNEQSLEVKKRVDADPKVMEAQWIWRQFPRQIASDLSQFHHRRIADWHRATRDADGYLILSSYELLELLEFLPDTGALKTAARGGGFTYDQRVQAETFNEIARLRASYHAVNGGKDAAYEPFEFVDPLVQKMRDDEERELEQLRAEAEVDLFAKFDW</sequence>
<feature type="region of interest" description="Disordered" evidence="1">
    <location>
        <begin position="89"/>
        <end position="113"/>
    </location>
</feature>
<keyword evidence="3" id="KW-1185">Reference proteome</keyword>
<reference evidence="3" key="1">
    <citation type="submission" date="2018-03" db="EMBL/GenBank/DDBJ databases">
        <authorList>
            <person name="Keele B.F."/>
        </authorList>
    </citation>
    <scope>NUCLEOTIDE SEQUENCE [LARGE SCALE GENOMIC DNA]</scope>
</reference>
<evidence type="ECO:0000256" key="1">
    <source>
        <dbReference type="SAM" id="MobiDB-lite"/>
    </source>
</evidence>
<protein>
    <submittedName>
        <fullName evidence="2">Tail assembly chaperone</fullName>
    </submittedName>
</protein>
<gene>
    <name evidence="2" type="primary">14</name>
    <name evidence="2" type="ORF">SEA_TCHEN_14</name>
</gene>
<dbReference type="Proteomes" id="UP000246238">
    <property type="component" value="Segment"/>
</dbReference>
<proteinExistence type="predicted"/>